<reference evidence="4 5" key="1">
    <citation type="submission" date="2016-01" db="EMBL/GenBank/DDBJ databases">
        <title>Complete Genome Sequence of Paenibacillus yonginensis DCY84, a novel Plant Growth-Promoting Bacteria with Elicitation of Induced Systemic Resistance.</title>
        <authorList>
            <person name="Kim Y.J."/>
            <person name="Yang D.C."/>
            <person name="Sukweenadhi J."/>
        </authorList>
    </citation>
    <scope>NUCLEOTIDE SEQUENCE [LARGE SCALE GENOMIC DNA]</scope>
    <source>
        <strain evidence="4 5">DCY84</strain>
    </source>
</reference>
<dbReference type="InterPro" id="IPR005068">
    <property type="entry name" value="Phage_lambda_Stf-r2"/>
</dbReference>
<evidence type="ECO:0000256" key="2">
    <source>
        <dbReference type="ARBA" id="ARBA00022581"/>
    </source>
</evidence>
<protein>
    <submittedName>
        <fullName evidence="4">Uncharacterized protein</fullName>
    </submittedName>
</protein>
<comment type="subcellular location">
    <subcellularLocation>
        <location evidence="1">Virion</location>
    </subcellularLocation>
</comment>
<gene>
    <name evidence="4" type="ORF">AWM70_03275</name>
</gene>
<dbReference type="RefSeq" id="WP_068694326.1">
    <property type="nucleotide sequence ID" value="NZ_CP014167.1"/>
</dbReference>
<keyword evidence="2" id="KW-0945">Host-virus interaction</keyword>
<evidence type="ECO:0000313" key="5">
    <source>
        <dbReference type="Proteomes" id="UP000092573"/>
    </source>
</evidence>
<proteinExistence type="predicted"/>
<evidence type="ECO:0000256" key="1">
    <source>
        <dbReference type="ARBA" id="ARBA00004328"/>
    </source>
</evidence>
<dbReference type="KEGG" id="pyg:AWM70_03275"/>
<dbReference type="PANTHER" id="PTHR35191">
    <property type="entry name" value="PROPHAGE SIDE TAIL FIBER PROTEIN HOMOLOG STFQ-RELATED"/>
    <property type="match status" value="1"/>
</dbReference>
<keyword evidence="5" id="KW-1185">Reference proteome</keyword>
<accession>A0A1B1MX25</accession>
<sequence>MAYEKQAPDWSAAGIEPPQSKRDSGWQVEDRPPAAWLNWFMNRTSESLKELQGKAAEKAWVEDELGGITVQDASLTQKGIVQLSSATDSAAEDRAATAKAVRDAAVQSKVYTDQQMALVTETGVPKLVSYPLLVTAVEEGQTEFEIPLDTFDANTDTLLISINRAVLDATQYTLTNTVRGEDGSVTQRAMLNLASGLKTGSKVAMVVLKNVPLGPEGAINGAVLAEGSIPSNRVSGFDAHLADSVSHVHYGPDTGTANAKVVTLNPAPVAYVEGLAVSFKNAVQNTGAVTINVNGLGTKSILKSNGSALSSGNLKVNSIYTLRYNGTVFILQGEGGEYGTAAAGDVRSGKTIGTDAGLVSGSLVTRDSGGAVTVAPGSSVQTLQAGIYDHAITVNAPTATPGNKKILYDFNYITMSGSGWKSAKRVICGISGTYRISITVQTSNADYQANVRIYKNGNPYGTLRLFGSFTPITYTEDLAFVAGDVIEVMLSPDNLGNATLTGWTFGVENFGMLVYDYA</sequence>
<dbReference type="STRING" id="1462996.AWM70_03275"/>
<organism evidence="4 5">
    <name type="scientific">Paenibacillus yonginensis</name>
    <dbReference type="NCBI Taxonomy" id="1462996"/>
    <lineage>
        <taxon>Bacteria</taxon>
        <taxon>Bacillati</taxon>
        <taxon>Bacillota</taxon>
        <taxon>Bacilli</taxon>
        <taxon>Bacillales</taxon>
        <taxon>Paenibacillaceae</taxon>
        <taxon>Paenibacillus</taxon>
    </lineage>
</organism>
<dbReference type="AlphaFoldDB" id="A0A1B1MX25"/>
<dbReference type="EMBL" id="CP014167">
    <property type="protein sequence ID" value="ANS73715.1"/>
    <property type="molecule type" value="Genomic_DNA"/>
</dbReference>
<evidence type="ECO:0000256" key="3">
    <source>
        <dbReference type="SAM" id="MobiDB-lite"/>
    </source>
</evidence>
<dbReference type="GO" id="GO:0046718">
    <property type="term" value="P:symbiont entry into host cell"/>
    <property type="evidence" value="ECO:0007669"/>
    <property type="project" value="InterPro"/>
</dbReference>
<dbReference type="GO" id="GO:0019062">
    <property type="term" value="P:virion attachment to host cell"/>
    <property type="evidence" value="ECO:0007669"/>
    <property type="project" value="InterPro"/>
</dbReference>
<name>A0A1B1MX25_9BACL</name>
<dbReference type="OrthoDB" id="2667109at2"/>
<dbReference type="Pfam" id="PF03406">
    <property type="entry name" value="Phage_fiber_2"/>
    <property type="match status" value="1"/>
</dbReference>
<feature type="region of interest" description="Disordered" evidence="3">
    <location>
        <begin position="1"/>
        <end position="28"/>
    </location>
</feature>
<dbReference type="PANTHER" id="PTHR35191:SF1">
    <property type="entry name" value="PROPHAGE SIDE TAIL FIBER PROTEIN HOMOLOG STFQ-RELATED"/>
    <property type="match status" value="1"/>
</dbReference>
<feature type="compositionally biased region" description="Basic and acidic residues" evidence="3">
    <location>
        <begin position="19"/>
        <end position="28"/>
    </location>
</feature>
<evidence type="ECO:0000313" key="4">
    <source>
        <dbReference type="EMBL" id="ANS73715.1"/>
    </source>
</evidence>
<dbReference type="InterPro" id="IPR051934">
    <property type="entry name" value="Phage_Tail_Fiber_Structural"/>
</dbReference>
<dbReference type="Proteomes" id="UP000092573">
    <property type="component" value="Chromosome"/>
</dbReference>